<proteinExistence type="inferred from homology"/>
<dbReference type="InterPro" id="IPR051802">
    <property type="entry name" value="YfhM-like"/>
</dbReference>
<dbReference type="Pfam" id="PF17973">
    <property type="entry name" value="bMG10"/>
    <property type="match status" value="1"/>
</dbReference>
<dbReference type="InterPro" id="IPR041246">
    <property type="entry name" value="Bact_MG10"/>
</dbReference>
<dbReference type="Gene3D" id="2.60.40.1120">
    <property type="entry name" value="Carboxypeptidase-like, regulatory domain"/>
    <property type="match status" value="1"/>
</dbReference>
<keyword evidence="2" id="KW-0802">TPR repeat</keyword>
<dbReference type="Gene3D" id="1.50.10.20">
    <property type="match status" value="1"/>
</dbReference>
<dbReference type="EMBL" id="VRTY01000021">
    <property type="protein sequence ID" value="TXK48915.1"/>
    <property type="molecule type" value="Genomic_DNA"/>
</dbReference>
<comment type="caution">
    <text evidence="4">The sequence shown here is derived from an EMBL/GenBank/DDBJ whole genome shotgun (WGS) entry which is preliminary data.</text>
</comment>
<dbReference type="PANTHER" id="PTHR40094:SF1">
    <property type="entry name" value="UBIQUITIN DOMAIN-CONTAINING PROTEIN"/>
    <property type="match status" value="1"/>
</dbReference>
<dbReference type="PANTHER" id="PTHR40094">
    <property type="entry name" value="ALPHA-2-MACROGLOBULIN HOMOLOG"/>
    <property type="match status" value="1"/>
</dbReference>
<evidence type="ECO:0000259" key="3">
    <source>
        <dbReference type="SMART" id="SM01360"/>
    </source>
</evidence>
<dbReference type="SUPFAM" id="SSF49464">
    <property type="entry name" value="Carboxypeptidase regulatory domain-like"/>
    <property type="match status" value="1"/>
</dbReference>
<reference evidence="4 5" key="1">
    <citation type="submission" date="2019-08" db="EMBL/GenBank/DDBJ databases">
        <authorList>
            <person name="Shi S."/>
        </authorList>
    </citation>
    <scope>NUCLEOTIDE SEQUENCE [LARGE SCALE GENOMIC DNA]</scope>
    <source>
        <strain evidence="4 5">GY10130</strain>
    </source>
</reference>
<protein>
    <recommendedName>
        <fullName evidence="3">Alpha-2-macroglobulin domain-containing protein</fullName>
    </recommendedName>
</protein>
<organism evidence="4 5">
    <name type="scientific">Pontibacter qinzhouensis</name>
    <dbReference type="NCBI Taxonomy" id="2603253"/>
    <lineage>
        <taxon>Bacteria</taxon>
        <taxon>Pseudomonadati</taxon>
        <taxon>Bacteroidota</taxon>
        <taxon>Cytophagia</taxon>
        <taxon>Cytophagales</taxon>
        <taxon>Hymenobacteraceae</taxon>
        <taxon>Pontibacter</taxon>
    </lineage>
</organism>
<evidence type="ECO:0000256" key="1">
    <source>
        <dbReference type="ARBA" id="ARBA00010556"/>
    </source>
</evidence>
<evidence type="ECO:0000256" key="2">
    <source>
        <dbReference type="PROSITE-ProRule" id="PRU00339"/>
    </source>
</evidence>
<dbReference type="Gene3D" id="2.60.40.1930">
    <property type="match status" value="1"/>
</dbReference>
<dbReference type="Pfam" id="PF13715">
    <property type="entry name" value="CarbopepD_reg_2"/>
    <property type="match status" value="1"/>
</dbReference>
<dbReference type="InterPro" id="IPR001599">
    <property type="entry name" value="Macroglobln_a2"/>
</dbReference>
<keyword evidence="5" id="KW-1185">Reference proteome</keyword>
<dbReference type="InterPro" id="IPR008969">
    <property type="entry name" value="CarboxyPept-like_regulatory"/>
</dbReference>
<dbReference type="Pfam" id="PF00207">
    <property type="entry name" value="A2M"/>
    <property type="match status" value="1"/>
</dbReference>
<dbReference type="PROSITE" id="PS50005">
    <property type="entry name" value="TPR"/>
    <property type="match status" value="1"/>
</dbReference>
<dbReference type="SUPFAM" id="SSF48239">
    <property type="entry name" value="Terpenoid cyclases/Protein prenyltransferases"/>
    <property type="match status" value="1"/>
</dbReference>
<accession>A0A5C8KA51</accession>
<name>A0A5C8KA51_9BACT</name>
<gene>
    <name evidence="4" type="ORF">FVR03_07500</name>
</gene>
<feature type="repeat" description="TPR" evidence="2">
    <location>
        <begin position="292"/>
        <end position="325"/>
    </location>
</feature>
<dbReference type="InterPro" id="IPR002890">
    <property type="entry name" value="MG2"/>
</dbReference>
<dbReference type="Proteomes" id="UP000321926">
    <property type="component" value="Unassembled WGS sequence"/>
</dbReference>
<dbReference type="SMART" id="SM01360">
    <property type="entry name" value="A2M"/>
    <property type="match status" value="1"/>
</dbReference>
<comment type="similarity">
    <text evidence="1">Belongs to the protease inhibitor I39 (alpha-2-macroglobulin) family. Bacterial alpha-2-macroglobulin subfamily.</text>
</comment>
<dbReference type="GO" id="GO:0004866">
    <property type="term" value="F:endopeptidase inhibitor activity"/>
    <property type="evidence" value="ECO:0007669"/>
    <property type="project" value="InterPro"/>
</dbReference>
<sequence length="2124" mass="240771">MAAAQQKSNFDRLTFKIDSLANEGLPKSALAEVEKLDQLARRQKNVPQQVRATIYRITFMSYLEEEALEKIVAQLKTDVAAAAFPVKPVLQSLLADMYWRYYQQNRYRISERSKLETPDANFTNWDLHTLVQEVARQHHLALQEQKQLQNTKVDVLEGVLEGDSSTRYLRPTLYDLLLHRALDFFLTDEASLLKPKEPFTLNNPALFSDSRTFANLAIQTSDTASILYQGLQLLQQGTQFHLQQNNQEALADLDLQRLDLLFRKAVLPNKDVLYVESLQQLAQTFAAKPISADALVQLGKYYQQRDSLMVAIGYFRKAQSAFPESLGGRNAANSIKEITQKTLSAEFEHAVAPGKAVLASVSYRNITHADATLYKLTEAQLAQLQKLLTNQVTQFRIGHTGAPGKELLAFLTQQVPAQNLRFSLSGTDDYRQHRTEFMLNPLATGHYALLLQEPQTTDTSLFQLGTFQVTQLAYVQRLNPDGQVELRVLHRDTGEPLAGVEIRADYLSWRNANSQEPEYVNLATLTTDKHGKVVFSKKEQIYNFRIRLKSGTDIYTDADQSLWGNTLRQEKEEEGEEKTVLFTDRQIYRPGQTIYFKGLQLKTLNGKSSLVTGAEIEVELSDSNDKTIGELELTTNEFGTFSGSFVLPQTVLPGAFTLETDDGELTVQVEEYKRPSFEITFQAYKENPRLNDSVTVKGEVMAYSGYGLSQAQVNYTITRRQFNPWLYRDFGYRSFPRQQPVIIQTGTLTTNTSGSFEIMFKASADDVEQKEGQVFVYELQAYATDATGETRQATTEIKAGNKPVLLVADLPQQLFTNGPLKGTVGLTNLNEQLQPGTVQVSLYKLQQPEQVHKNRLWSAPDQPLLTEQEYSRHFPSYPYPGADEWHKWPRQEKIHEQTISTNPDKLTELTLELPKNQQPGMYLVRLQGSNSQGDTVSSNHFFTFVKEKKNKPVKISGWVTPLKIAGMAGEKAEFLVGSGTPGRILMEVYEGPEKVQSEWLKTKEHQVKQEIPIKYVKGGAQRVQFLLVQDNRSYHASHELFVQASEEQLQVKFTTLRNILQPGDKEQWKLQISSANNKRAMAEMVATLYDASLNMFMPDQNWLDSFEKDSDYRPEYFNWSSNNFVNSRHTQPLQYRYTSFGLSQRQYEHLNLFGYNYYGGYNSGYRQYLRQVEERQKAVAHDKQLEEEYKKNATLIKNGYEVSGRVVSQQDGAALPGAAIQLKGTQISTTSNSRGYFKFKVPAGGVLRFSFVGFEVQEISVVKAGTVEVKLVPDQNSLQEVVAGYGIQEKQSLTSSATTIQVRGTASIYGSHVADEAMVEALAGQIAGVAATPPPAEESGASASPAPAIRRNFQETAFFFPHLRTDKKGEILLEFTVPDALTRWKFKGLAHTQDLKLGYLEQEVVTQKQLMVNAHMPRFFREGDSITVTARLTNLTKLEQQGTVQLQLFNALNMQPISLLVKSEEAQQGFTLAPETNQAVTFTIAIPAGLEAITYRIMAETSRFSDGEENTLPVLPNAMLVTESMPLLVRPGEQKTFSFDKLMNTNSSTLQHKSLTLEYTPNPAWYAVQALPYLMEFPYDCAEQVFSRYFANSLASHIVQQQPVVQKVFAQWQQEGSEALLSNLEKNPELKAVLLEETPWLRNATSEKEQKQRIALLFDLNKMQRELQVNLEKLASMQLQDGSFPWLQGIYPDRFITQHILAGIGQLQQLQMLPKNNETVTTITTKTLGYVEQQLLEDERRKQKLKTPKPKVQLNPVQIHAWYARSYFASLPPSAKMQPLWKEYQQLAATEWKFRNIYEQGLIGLTMQRFGQPQVAQQIIKSLLETVTRSEEMGMYWHQNKVGYFWHQAPIETQVLLMELFTEAGVETTVVEEMKVWLLQHKRTNNWRTTKATAAACYALLLQGNNWLAPTAVPEISLAIQPLARLKPGLTEEAGTGYVKVSWAAEEVKPAMGKVDVKGNSTMSWGALHWQYLEQLDKITSSDTNLKLRRQYFIEKSTDAGKVLTAVDATHMPKVGDVLKVVVYLAADREFEYVHLKDMRPAGTEPLDVLSEYRQQDGLYYYQTTKDVATNFFLSRLPKGNFVFEYRLRVAHAGEFSTGISSVQSMYAPEFNAHSEGQRLRYMK</sequence>
<evidence type="ECO:0000313" key="4">
    <source>
        <dbReference type="EMBL" id="TXK48915.1"/>
    </source>
</evidence>
<feature type="domain" description="Alpha-2-macroglobulin" evidence="3">
    <location>
        <begin position="1356"/>
        <end position="1446"/>
    </location>
</feature>
<dbReference type="Pfam" id="PF01835">
    <property type="entry name" value="MG2"/>
    <property type="match status" value="1"/>
</dbReference>
<dbReference type="InterPro" id="IPR008930">
    <property type="entry name" value="Terpenoid_cyclase/PrenylTrfase"/>
</dbReference>
<dbReference type="InterPro" id="IPR019734">
    <property type="entry name" value="TPR_rpt"/>
</dbReference>
<evidence type="ECO:0000313" key="5">
    <source>
        <dbReference type="Proteomes" id="UP000321926"/>
    </source>
</evidence>
<dbReference type="OrthoDB" id="9767116at2"/>